<evidence type="ECO:0000313" key="2">
    <source>
        <dbReference type="EMBL" id="PSB59239.1"/>
    </source>
</evidence>
<dbReference type="OrthoDB" id="396512at2"/>
<feature type="domain" description="Glycosyltransferase 2-like" evidence="1">
    <location>
        <begin position="8"/>
        <end position="117"/>
    </location>
</feature>
<gene>
    <name evidence="2" type="ORF">C7B77_01690</name>
</gene>
<evidence type="ECO:0000313" key="3">
    <source>
        <dbReference type="Proteomes" id="UP000238937"/>
    </source>
</evidence>
<dbReference type="PANTHER" id="PTHR22916">
    <property type="entry name" value="GLYCOSYLTRANSFERASE"/>
    <property type="match status" value="1"/>
</dbReference>
<dbReference type="PANTHER" id="PTHR22916:SF3">
    <property type="entry name" value="UDP-GLCNAC:BETAGAL BETA-1,3-N-ACETYLGLUCOSAMINYLTRANSFERASE-LIKE PROTEIN 1"/>
    <property type="match status" value="1"/>
</dbReference>
<dbReference type="Gene3D" id="3.90.550.10">
    <property type="entry name" value="Spore Coat Polysaccharide Biosynthesis Protein SpsA, Chain A"/>
    <property type="match status" value="1"/>
</dbReference>
<dbReference type="Pfam" id="PF00535">
    <property type="entry name" value="Glycos_transf_2"/>
    <property type="match status" value="1"/>
</dbReference>
<dbReference type="AlphaFoldDB" id="A0A2T1GMU9"/>
<name>A0A2T1GMU9_9CYAN</name>
<protein>
    <recommendedName>
        <fullName evidence="1">Glycosyltransferase 2-like domain-containing protein</fullName>
    </recommendedName>
</protein>
<organism evidence="2 3">
    <name type="scientific">Chamaesiphon polymorphus CCALA 037</name>
    <dbReference type="NCBI Taxonomy" id="2107692"/>
    <lineage>
        <taxon>Bacteria</taxon>
        <taxon>Bacillati</taxon>
        <taxon>Cyanobacteriota</taxon>
        <taxon>Cyanophyceae</taxon>
        <taxon>Gomontiellales</taxon>
        <taxon>Chamaesiphonaceae</taxon>
        <taxon>Chamaesiphon</taxon>
    </lineage>
</organism>
<dbReference type="InterPro" id="IPR029044">
    <property type="entry name" value="Nucleotide-diphossugar_trans"/>
</dbReference>
<keyword evidence="3" id="KW-1185">Reference proteome</keyword>
<evidence type="ECO:0000259" key="1">
    <source>
        <dbReference type="Pfam" id="PF00535"/>
    </source>
</evidence>
<dbReference type="SUPFAM" id="SSF53448">
    <property type="entry name" value="Nucleotide-diphospho-sugar transferases"/>
    <property type="match status" value="1"/>
</dbReference>
<accession>A0A2T1GMU9</accession>
<comment type="caution">
    <text evidence="2">The sequence shown here is derived from an EMBL/GenBank/DDBJ whole genome shotgun (WGS) entry which is preliminary data.</text>
</comment>
<sequence length="311" mass="35852">MMTPNVNILLSTYNGMHFLSEQLDSLLKQDYLNVSIYIRDDGSTDDTLNLLQGYEKRFYNIKLIKGENIGWRKSFFELIQSCGDNTEESLFAFCDQDDVWNSQKISRAVKKIQQSPDPSMTLYFSRISQATSKLEPMYLSSIPRQINFGNAVCEPAALGCATVFGYGIKYLFAEANPNDMIGHDWWLYLIATAFGHVVYDVEPQILHRIHSQNVSTPRAGLKNLKFRTKQLFEGLFRQEQTFDFIDQADKFAKTYSYLSVDNKVIVEELLQMKSADNILHRLLYIFRSQIHCNNLLDSSFLKLAILFGTNY</sequence>
<dbReference type="Proteomes" id="UP000238937">
    <property type="component" value="Unassembled WGS sequence"/>
</dbReference>
<dbReference type="RefSeq" id="WP_106299694.1">
    <property type="nucleotide sequence ID" value="NZ_PVWO01000010.1"/>
</dbReference>
<dbReference type="InterPro" id="IPR001173">
    <property type="entry name" value="Glyco_trans_2-like"/>
</dbReference>
<reference evidence="2 3" key="1">
    <citation type="submission" date="2018-03" db="EMBL/GenBank/DDBJ databases">
        <title>The ancient ancestry and fast evolution of plastids.</title>
        <authorList>
            <person name="Moore K.R."/>
            <person name="Magnabosco C."/>
            <person name="Momper L."/>
            <person name="Gold D.A."/>
            <person name="Bosak T."/>
            <person name="Fournier G.P."/>
        </authorList>
    </citation>
    <scope>NUCLEOTIDE SEQUENCE [LARGE SCALE GENOMIC DNA]</scope>
    <source>
        <strain evidence="2 3">CCALA 037</strain>
    </source>
</reference>
<proteinExistence type="predicted"/>
<dbReference type="EMBL" id="PVWO01000010">
    <property type="protein sequence ID" value="PSB59239.1"/>
    <property type="molecule type" value="Genomic_DNA"/>
</dbReference>
<dbReference type="GO" id="GO:0016758">
    <property type="term" value="F:hexosyltransferase activity"/>
    <property type="evidence" value="ECO:0007669"/>
    <property type="project" value="UniProtKB-ARBA"/>
</dbReference>